<proteinExistence type="predicted"/>
<dbReference type="Proteomes" id="UP000789901">
    <property type="component" value="Unassembled WGS sequence"/>
</dbReference>
<protein>
    <submittedName>
        <fullName evidence="2">28853_t:CDS:1</fullName>
    </submittedName>
</protein>
<organism evidence="2 3">
    <name type="scientific">Gigaspora margarita</name>
    <dbReference type="NCBI Taxonomy" id="4874"/>
    <lineage>
        <taxon>Eukaryota</taxon>
        <taxon>Fungi</taxon>
        <taxon>Fungi incertae sedis</taxon>
        <taxon>Mucoromycota</taxon>
        <taxon>Glomeromycotina</taxon>
        <taxon>Glomeromycetes</taxon>
        <taxon>Diversisporales</taxon>
        <taxon>Gigasporaceae</taxon>
        <taxon>Gigaspora</taxon>
    </lineage>
</organism>
<reference evidence="2 3" key="1">
    <citation type="submission" date="2021-06" db="EMBL/GenBank/DDBJ databases">
        <authorList>
            <person name="Kallberg Y."/>
            <person name="Tangrot J."/>
            <person name="Rosling A."/>
        </authorList>
    </citation>
    <scope>NUCLEOTIDE SEQUENCE [LARGE SCALE GENOMIC DNA]</scope>
    <source>
        <strain evidence="2 3">120-4 pot B 10/14</strain>
    </source>
</reference>
<sequence length="39" mass="4403">MVNTQKKALCISNDNNADKDEMDKADQITNFTKNGMQNL</sequence>
<feature type="compositionally biased region" description="Polar residues" evidence="1">
    <location>
        <begin position="27"/>
        <end position="39"/>
    </location>
</feature>
<name>A0ABM8W3A5_GIGMA</name>
<evidence type="ECO:0000313" key="2">
    <source>
        <dbReference type="EMBL" id="CAG8513873.1"/>
    </source>
</evidence>
<accession>A0ABM8W3A5</accession>
<dbReference type="EMBL" id="CAJVQB010000930">
    <property type="protein sequence ID" value="CAG8513873.1"/>
    <property type="molecule type" value="Genomic_DNA"/>
</dbReference>
<gene>
    <name evidence="2" type="ORF">GMARGA_LOCUS2819</name>
</gene>
<feature type="compositionally biased region" description="Basic and acidic residues" evidence="1">
    <location>
        <begin position="16"/>
        <end position="26"/>
    </location>
</feature>
<comment type="caution">
    <text evidence="2">The sequence shown here is derived from an EMBL/GenBank/DDBJ whole genome shotgun (WGS) entry which is preliminary data.</text>
</comment>
<feature type="region of interest" description="Disordered" evidence="1">
    <location>
        <begin position="1"/>
        <end position="39"/>
    </location>
</feature>
<keyword evidence="3" id="KW-1185">Reference proteome</keyword>
<evidence type="ECO:0000313" key="3">
    <source>
        <dbReference type="Proteomes" id="UP000789901"/>
    </source>
</evidence>
<evidence type="ECO:0000256" key="1">
    <source>
        <dbReference type="SAM" id="MobiDB-lite"/>
    </source>
</evidence>